<dbReference type="EMBL" id="VSSQ01029606">
    <property type="protein sequence ID" value="MPM79797.1"/>
    <property type="molecule type" value="Genomic_DNA"/>
</dbReference>
<organism evidence="1">
    <name type="scientific">bioreactor metagenome</name>
    <dbReference type="NCBI Taxonomy" id="1076179"/>
    <lineage>
        <taxon>unclassified sequences</taxon>
        <taxon>metagenomes</taxon>
        <taxon>ecological metagenomes</taxon>
    </lineage>
</organism>
<dbReference type="AlphaFoldDB" id="A0A645CSA1"/>
<sequence>MDAGGHQIVPGALGRGFLQHGGFDFIKALLVEVIPGDLGDFVPQGNGALKVGTAQVQIAVFQPDKLADVAVLLNFKGRGFRPAENAQIVHIELHTAGGQLGIFRFPLPEQAGGSHHILAPQGDGLLKHSPVTAIVKGQLQKTGAVPQVGKNQRAQIALPLNPAADRNPHADLLRAPITAVAAAGKSL</sequence>
<gene>
    <name evidence="1" type="ORF">SDC9_126839</name>
</gene>
<evidence type="ECO:0000313" key="1">
    <source>
        <dbReference type="EMBL" id="MPM79797.1"/>
    </source>
</evidence>
<comment type="caution">
    <text evidence="1">The sequence shown here is derived from an EMBL/GenBank/DDBJ whole genome shotgun (WGS) entry which is preliminary data.</text>
</comment>
<proteinExistence type="predicted"/>
<protein>
    <submittedName>
        <fullName evidence="1">Uncharacterized protein</fullName>
    </submittedName>
</protein>
<reference evidence="1" key="1">
    <citation type="submission" date="2019-08" db="EMBL/GenBank/DDBJ databases">
        <authorList>
            <person name="Kucharzyk K."/>
            <person name="Murdoch R.W."/>
            <person name="Higgins S."/>
            <person name="Loffler F."/>
        </authorList>
    </citation>
    <scope>NUCLEOTIDE SEQUENCE</scope>
</reference>
<accession>A0A645CSA1</accession>
<name>A0A645CSA1_9ZZZZ</name>